<evidence type="ECO:0000256" key="1">
    <source>
        <dbReference type="SAM" id="MobiDB-lite"/>
    </source>
</evidence>
<reference evidence="3" key="1">
    <citation type="submission" date="2023-07" db="EMBL/GenBank/DDBJ databases">
        <title>Genome sequencing of Purple Non-Sulfur Bacteria from various extreme environments.</title>
        <authorList>
            <person name="Mayer M."/>
        </authorList>
    </citation>
    <scope>NUCLEOTIDE SEQUENCE [LARGE SCALE GENOMIC DNA]</scope>
    <source>
        <strain evidence="3">DSM 17935</strain>
    </source>
</reference>
<protein>
    <submittedName>
        <fullName evidence="2">Uncharacterized protein</fullName>
    </submittedName>
</protein>
<dbReference type="RefSeq" id="WP_264603281.1">
    <property type="nucleotide sequence ID" value="NZ_JAOQNS010000014.1"/>
</dbReference>
<dbReference type="Proteomes" id="UP001209755">
    <property type="component" value="Unassembled WGS sequence"/>
</dbReference>
<feature type="compositionally biased region" description="Acidic residues" evidence="1">
    <location>
        <begin position="94"/>
        <end position="103"/>
    </location>
</feature>
<dbReference type="EMBL" id="JAOQNS010000014">
    <property type="protein sequence ID" value="MCW2309703.1"/>
    <property type="molecule type" value="Genomic_DNA"/>
</dbReference>
<sequence>MAKRVVIWQDGDRWLTVFADEGVEVFWVDEGAKADRTYKMTPSPVPEGLLDDEYGYADDGSAASIRANRAMAAIEGRPFLQAVRKDEKSREEGECGDDGPEAA</sequence>
<comment type="caution">
    <text evidence="2">The sequence shown here is derived from an EMBL/GenBank/DDBJ whole genome shotgun (WGS) entry which is preliminary data.</text>
</comment>
<feature type="region of interest" description="Disordered" evidence="1">
    <location>
        <begin position="82"/>
        <end position="103"/>
    </location>
</feature>
<evidence type="ECO:0000313" key="2">
    <source>
        <dbReference type="EMBL" id="MCW2309703.1"/>
    </source>
</evidence>
<name>A0ABT3HH31_9HYPH</name>
<gene>
    <name evidence="2" type="ORF">M2319_004062</name>
</gene>
<evidence type="ECO:0000313" key="3">
    <source>
        <dbReference type="Proteomes" id="UP001209755"/>
    </source>
</evidence>
<accession>A0ABT3HH31</accession>
<organism evidence="2 3">
    <name type="scientific">Rhodobium gokarnense</name>
    <dbReference type="NCBI Taxonomy" id="364296"/>
    <lineage>
        <taxon>Bacteria</taxon>
        <taxon>Pseudomonadati</taxon>
        <taxon>Pseudomonadota</taxon>
        <taxon>Alphaproteobacteria</taxon>
        <taxon>Hyphomicrobiales</taxon>
        <taxon>Rhodobiaceae</taxon>
        <taxon>Rhodobium</taxon>
    </lineage>
</organism>
<feature type="compositionally biased region" description="Basic and acidic residues" evidence="1">
    <location>
        <begin position="83"/>
        <end position="93"/>
    </location>
</feature>
<proteinExistence type="predicted"/>
<keyword evidence="3" id="KW-1185">Reference proteome</keyword>